<accession>A0A9Q0QUT8</accession>
<proteinExistence type="predicted"/>
<dbReference type="AlphaFoldDB" id="A0A9Q0QUT8"/>
<evidence type="ECO:0000313" key="2">
    <source>
        <dbReference type="Proteomes" id="UP001141806"/>
    </source>
</evidence>
<dbReference type="PANTHER" id="PTHR33103">
    <property type="entry name" value="OS01G0153900 PROTEIN"/>
    <property type="match status" value="1"/>
</dbReference>
<organism evidence="1 2">
    <name type="scientific">Protea cynaroides</name>
    <dbReference type="NCBI Taxonomy" id="273540"/>
    <lineage>
        <taxon>Eukaryota</taxon>
        <taxon>Viridiplantae</taxon>
        <taxon>Streptophyta</taxon>
        <taxon>Embryophyta</taxon>
        <taxon>Tracheophyta</taxon>
        <taxon>Spermatophyta</taxon>
        <taxon>Magnoliopsida</taxon>
        <taxon>Proteales</taxon>
        <taxon>Proteaceae</taxon>
        <taxon>Protea</taxon>
    </lineage>
</organism>
<dbReference type="PANTHER" id="PTHR33103:SF27">
    <property type="entry name" value="OS04G0594700 PROTEIN"/>
    <property type="match status" value="1"/>
</dbReference>
<dbReference type="EMBL" id="JAMYWD010000004">
    <property type="protein sequence ID" value="KAJ4972733.1"/>
    <property type="molecule type" value="Genomic_DNA"/>
</dbReference>
<protein>
    <submittedName>
        <fullName evidence="1">Uncharacterized protein</fullName>
    </submittedName>
</protein>
<evidence type="ECO:0000313" key="1">
    <source>
        <dbReference type="EMBL" id="KAJ4972733.1"/>
    </source>
</evidence>
<reference evidence="1" key="1">
    <citation type="journal article" date="2023" name="Plant J.">
        <title>The genome of the king protea, Protea cynaroides.</title>
        <authorList>
            <person name="Chang J."/>
            <person name="Duong T.A."/>
            <person name="Schoeman C."/>
            <person name="Ma X."/>
            <person name="Roodt D."/>
            <person name="Barker N."/>
            <person name="Li Z."/>
            <person name="Van de Peer Y."/>
            <person name="Mizrachi E."/>
        </authorList>
    </citation>
    <scope>NUCLEOTIDE SEQUENCE</scope>
    <source>
        <tissue evidence="1">Young leaves</tissue>
    </source>
</reference>
<dbReference type="Pfam" id="PF05056">
    <property type="entry name" value="DUF674"/>
    <property type="match status" value="1"/>
</dbReference>
<name>A0A9Q0QUT8_9MAGN</name>
<keyword evidence="2" id="KW-1185">Reference proteome</keyword>
<dbReference type="OrthoDB" id="1277335at2759"/>
<dbReference type="Proteomes" id="UP001141806">
    <property type="component" value="Unassembled WGS sequence"/>
</dbReference>
<sequence>MVEFFFSFFTSPLESTIQLLSGNSFLGSMDNLYKSVHCSKTVRADNLKNLLLKPSLWRGFHCRSNLLELNEEYYEQNKHMGDPYTGFLSNESPRFIGVQRLSLLNYVNLASPSGDTASGGGFLKRSATFMVTDNLIFTPLHSMWSFTFLKSMKFPLDDLEVRTVKALSLLKASLFSKSALADVFIKFGLKNPKQEK</sequence>
<comment type="caution">
    <text evidence="1">The sequence shown here is derived from an EMBL/GenBank/DDBJ whole genome shotgun (WGS) entry which is preliminary data.</text>
</comment>
<dbReference type="InterPro" id="IPR007750">
    <property type="entry name" value="DUF674"/>
</dbReference>
<gene>
    <name evidence="1" type="ORF">NE237_005907</name>
</gene>